<feature type="domain" description="UvrD-like helicase C-terminal" evidence="17">
    <location>
        <begin position="492"/>
        <end position="771"/>
    </location>
</feature>
<dbReference type="Pfam" id="PF00580">
    <property type="entry name" value="UvrD-helicase"/>
    <property type="match status" value="1"/>
</dbReference>
<accession>A0ABS8CB64</accession>
<keyword evidence="19" id="KW-1185">Reference proteome</keyword>
<evidence type="ECO:0000259" key="17">
    <source>
        <dbReference type="PROSITE" id="PS51217"/>
    </source>
</evidence>
<evidence type="ECO:0000256" key="12">
    <source>
        <dbReference type="ARBA" id="ARBA00034808"/>
    </source>
</evidence>
<evidence type="ECO:0000313" key="18">
    <source>
        <dbReference type="EMBL" id="MCB5363258.1"/>
    </source>
</evidence>
<dbReference type="InterPro" id="IPR000212">
    <property type="entry name" value="DNA_helicase_UvrD/REP"/>
</dbReference>
<evidence type="ECO:0000256" key="14">
    <source>
        <dbReference type="ARBA" id="ARBA00048988"/>
    </source>
</evidence>
<dbReference type="EMBL" id="JACDXW010000002">
    <property type="protein sequence ID" value="MCB5363258.1"/>
    <property type="molecule type" value="Genomic_DNA"/>
</dbReference>
<evidence type="ECO:0000256" key="13">
    <source>
        <dbReference type="ARBA" id="ARBA00034923"/>
    </source>
</evidence>
<evidence type="ECO:0000256" key="3">
    <source>
        <dbReference type="ARBA" id="ARBA00022763"/>
    </source>
</evidence>
<sequence length="1104" mass="121524">MTYRPPRDAAVRQQALDPTQSFLVQAPAGSGKTELLTDRILALLAIVDKPEQILAITFTRKAASEMHARVLSKLEAGCGPEPEAEHARASWRLARLVLERDQKLAWNLLDYPARLTIRTIDAFCAWLVRGMPWLSALGGLPAMTDSAEAHYQAAAKATLEMADEVPAVANLIAHLDVDMRATCDLIARMLAGRDQWLPLLDAHDAQMLIDNLNGAIAHDLEGLAQAMPMGWAQRIGKALAHAAQALQGSGDERLSALLGWEGSALGTDAASLPQWQALAHGLLNQKGDLRARLTVREGFDTKSPFKPIMMEWLQEQGNELRWVKALAAIRELPTHGYQEDQLAMLEDLVLVLRLAAAQLMLRFADEGEVDFIEVARRALQALGSEESPTDLLLSLDASIQHVLVDEFQDTSQSQIDLLVRLTAGWSQGDGRSLFLVGDPMQSIYRFRKAEVGWFLRIKENRALGRVALTPLVLTDNFRSRAGVVEWVNTVFKPLLPPKNDPDLGAICYAPSVPYHEALGEPSIHIRPTWAEPGEAPEAVRARTEACVASCVREALQRHEGAAHPVAILVRARSHLGEVVRALARHGIACRAVELVPLAQRQAVQDVLQLVRAMVHAGDRLAWLAVLRSPLCGLSLASLHALFGEAAMHGAVPDIMRKWLSSPATQRVSLPPGEERRLLHAGSALLDDANAAGRLPFATWLQQLWRRLGGEAVYPGEDDRADVEQLFRLLETLAPYGGVDLDELETRVARLFAASESAGPGVEVMTIHKAKGLQFETVILMGLHRRPANDHPPLLRFEQTGKRLLMGPIAHRASDEPDPVSRYLGKREKQRAAYEADRLLYVAVTRARQFLHLMAEVPITDTGAMKAPAPGSLLGSLWPYVQEQMPPPVAMASLSDTLAVAVPANRPLRRQALESLPPVVEALRMPTELSWQWQADAQQDEAVVGTVAHAWLERIGRDGLEAWPRERLADSLGLMVRQLSRAGVAGERAQAAAQIVLDTLFATLASERGRWLLRVAQASREWSLLDASGRVSVIDLAISDERGWLVVDYKTGVPRENEGPAQFEQRMRQRHGEQLLRYCAQVSALDGRSARGALYFPRADIWVTC</sequence>
<dbReference type="Gene3D" id="3.90.320.10">
    <property type="match status" value="1"/>
</dbReference>
<dbReference type="PANTHER" id="PTHR11070:SF2">
    <property type="entry name" value="ATP-DEPENDENT DNA HELICASE SRS2"/>
    <property type="match status" value="1"/>
</dbReference>
<evidence type="ECO:0000256" key="7">
    <source>
        <dbReference type="ARBA" id="ARBA00022840"/>
    </source>
</evidence>
<dbReference type="PANTHER" id="PTHR11070">
    <property type="entry name" value="UVRD / RECB / PCRA DNA HELICASE FAMILY MEMBER"/>
    <property type="match status" value="1"/>
</dbReference>
<dbReference type="InterPro" id="IPR038726">
    <property type="entry name" value="PDDEXK_AddAB-type"/>
</dbReference>
<keyword evidence="8" id="KW-0238">DNA-binding</keyword>
<protein>
    <recommendedName>
        <fullName evidence="12">DNA 3'-5' helicase</fullName>
        <ecNumber evidence="12">5.6.2.4</ecNumber>
    </recommendedName>
    <alternativeName>
        <fullName evidence="13">DNA 3'-5' helicase II</fullName>
    </alternativeName>
</protein>
<dbReference type="InterPro" id="IPR011335">
    <property type="entry name" value="Restrct_endonuc-II-like"/>
</dbReference>
<dbReference type="RefSeq" id="WP_226953559.1">
    <property type="nucleotide sequence ID" value="NZ_JACDXW010000002.1"/>
</dbReference>
<gene>
    <name evidence="18" type="ORF">H0484_05760</name>
</gene>
<proteinExistence type="predicted"/>
<keyword evidence="9" id="KW-0234">DNA repair</keyword>
<dbReference type="EC" id="5.6.2.4" evidence="12"/>
<evidence type="ECO:0000256" key="1">
    <source>
        <dbReference type="ARBA" id="ARBA00022722"/>
    </source>
</evidence>
<comment type="catalytic activity">
    <reaction evidence="11">
        <text>Couples ATP hydrolysis with the unwinding of duplex DNA by translocating in the 3'-5' direction.</text>
        <dbReference type="EC" id="5.6.2.4"/>
    </reaction>
</comment>
<feature type="domain" description="UvrD-like helicase ATP-binding" evidence="16">
    <location>
        <begin position="5"/>
        <end position="480"/>
    </location>
</feature>
<dbReference type="Gene3D" id="1.10.486.10">
    <property type="entry name" value="PCRA, domain 4"/>
    <property type="match status" value="1"/>
</dbReference>
<dbReference type="Gene3D" id="3.40.50.300">
    <property type="entry name" value="P-loop containing nucleotide triphosphate hydrolases"/>
    <property type="match status" value="3"/>
</dbReference>
<dbReference type="InterPro" id="IPR014017">
    <property type="entry name" value="DNA_helicase_UvrD-like_C"/>
</dbReference>
<evidence type="ECO:0000256" key="5">
    <source>
        <dbReference type="ARBA" id="ARBA00022806"/>
    </source>
</evidence>
<keyword evidence="5 15" id="KW-0347">Helicase</keyword>
<dbReference type="Proteomes" id="UP000776983">
    <property type="component" value="Unassembled WGS sequence"/>
</dbReference>
<reference evidence="18 19" key="1">
    <citation type="submission" date="2020-07" db="EMBL/GenBank/DDBJ databases">
        <title>Pusillimonas sp. nov., isolated from poultry manure in Taiwan.</title>
        <authorList>
            <person name="Lin S.-Y."/>
            <person name="Tang Y.-S."/>
            <person name="Young C.-C."/>
        </authorList>
    </citation>
    <scope>NUCLEOTIDE SEQUENCE [LARGE SCALE GENOMIC DNA]</scope>
    <source>
        <strain evidence="18 19">CC-YST705</strain>
    </source>
</reference>
<evidence type="ECO:0000256" key="4">
    <source>
        <dbReference type="ARBA" id="ARBA00022801"/>
    </source>
</evidence>
<evidence type="ECO:0000256" key="9">
    <source>
        <dbReference type="ARBA" id="ARBA00023204"/>
    </source>
</evidence>
<keyword evidence="10" id="KW-0413">Isomerase</keyword>
<dbReference type="PROSITE" id="PS51198">
    <property type="entry name" value="UVRD_HELICASE_ATP_BIND"/>
    <property type="match status" value="1"/>
</dbReference>
<dbReference type="Pfam" id="PF12705">
    <property type="entry name" value="PDDEXK_1"/>
    <property type="match status" value="1"/>
</dbReference>
<dbReference type="InterPro" id="IPR014016">
    <property type="entry name" value="UvrD-like_ATP-bd"/>
</dbReference>
<dbReference type="InterPro" id="IPR027417">
    <property type="entry name" value="P-loop_NTPase"/>
</dbReference>
<dbReference type="InterPro" id="IPR011604">
    <property type="entry name" value="PDDEXK-like_dom_sf"/>
</dbReference>
<dbReference type="SUPFAM" id="SSF52540">
    <property type="entry name" value="P-loop containing nucleoside triphosphate hydrolases"/>
    <property type="match status" value="1"/>
</dbReference>
<keyword evidence="3" id="KW-0227">DNA damage</keyword>
<comment type="catalytic activity">
    <reaction evidence="14">
        <text>ATP + H2O = ADP + phosphate + H(+)</text>
        <dbReference type="Rhea" id="RHEA:13065"/>
        <dbReference type="ChEBI" id="CHEBI:15377"/>
        <dbReference type="ChEBI" id="CHEBI:15378"/>
        <dbReference type="ChEBI" id="CHEBI:30616"/>
        <dbReference type="ChEBI" id="CHEBI:43474"/>
        <dbReference type="ChEBI" id="CHEBI:456216"/>
        <dbReference type="EC" id="5.6.2.4"/>
    </reaction>
</comment>
<keyword evidence="7 15" id="KW-0067">ATP-binding</keyword>
<keyword evidence="4 15" id="KW-0378">Hydrolase</keyword>
<name>A0ABS8CB64_9BURK</name>
<organism evidence="18 19">
    <name type="scientific">Mesopusillimonas faecipullorum</name>
    <dbReference type="NCBI Taxonomy" id="2755040"/>
    <lineage>
        <taxon>Bacteria</taxon>
        <taxon>Pseudomonadati</taxon>
        <taxon>Pseudomonadota</taxon>
        <taxon>Betaproteobacteria</taxon>
        <taxon>Burkholderiales</taxon>
        <taxon>Alcaligenaceae</taxon>
        <taxon>Mesopusillimonas</taxon>
    </lineage>
</organism>
<comment type="caution">
    <text evidence="18">The sequence shown here is derived from an EMBL/GenBank/DDBJ whole genome shotgun (WGS) entry which is preliminary data.</text>
</comment>
<dbReference type="SUPFAM" id="SSF52980">
    <property type="entry name" value="Restriction endonuclease-like"/>
    <property type="match status" value="1"/>
</dbReference>
<evidence type="ECO:0000256" key="11">
    <source>
        <dbReference type="ARBA" id="ARBA00034617"/>
    </source>
</evidence>
<dbReference type="Pfam" id="PF13361">
    <property type="entry name" value="UvrD_C"/>
    <property type="match status" value="2"/>
</dbReference>
<keyword evidence="1" id="KW-0540">Nuclease</keyword>
<evidence type="ECO:0000259" key="16">
    <source>
        <dbReference type="PROSITE" id="PS51198"/>
    </source>
</evidence>
<feature type="binding site" evidence="15">
    <location>
        <begin position="26"/>
        <end position="33"/>
    </location>
    <ligand>
        <name>ATP</name>
        <dbReference type="ChEBI" id="CHEBI:30616"/>
    </ligand>
</feature>
<keyword evidence="2 15" id="KW-0547">Nucleotide-binding</keyword>
<evidence type="ECO:0000256" key="2">
    <source>
        <dbReference type="ARBA" id="ARBA00022741"/>
    </source>
</evidence>
<evidence type="ECO:0000256" key="15">
    <source>
        <dbReference type="PROSITE-ProRule" id="PRU00560"/>
    </source>
</evidence>
<evidence type="ECO:0000256" key="8">
    <source>
        <dbReference type="ARBA" id="ARBA00023125"/>
    </source>
</evidence>
<evidence type="ECO:0000313" key="19">
    <source>
        <dbReference type="Proteomes" id="UP000776983"/>
    </source>
</evidence>
<keyword evidence="6" id="KW-0269">Exonuclease</keyword>
<evidence type="ECO:0000256" key="6">
    <source>
        <dbReference type="ARBA" id="ARBA00022839"/>
    </source>
</evidence>
<dbReference type="PROSITE" id="PS51217">
    <property type="entry name" value="UVRD_HELICASE_CTER"/>
    <property type="match status" value="1"/>
</dbReference>
<evidence type="ECO:0000256" key="10">
    <source>
        <dbReference type="ARBA" id="ARBA00023235"/>
    </source>
</evidence>